<evidence type="ECO:0000256" key="8">
    <source>
        <dbReference type="ARBA" id="ARBA00023136"/>
    </source>
</evidence>
<evidence type="ECO:0000256" key="3">
    <source>
        <dbReference type="ARBA" id="ARBA00022676"/>
    </source>
</evidence>
<evidence type="ECO:0000313" key="15">
    <source>
        <dbReference type="Proteomes" id="UP001374579"/>
    </source>
</evidence>
<proteinExistence type="inferred from homology"/>
<comment type="catalytic activity">
    <reaction evidence="12">
        <text>3-O-(beta-D-glucosyl)-L-seryl-[EGF-like domain protein] + UDP-alpha-D-xylose = 3-O-[alpha-D-xylosyl-(1-&gt;3)-beta-D-glucosyl]-L-seryl-[EGF-like domain protein] + UDP + H(+)</text>
        <dbReference type="Rhea" id="RHEA:56064"/>
        <dbReference type="Rhea" id="RHEA-COMP:14610"/>
        <dbReference type="Rhea" id="RHEA-COMP:14611"/>
        <dbReference type="ChEBI" id="CHEBI:15378"/>
        <dbReference type="ChEBI" id="CHEBI:57632"/>
        <dbReference type="ChEBI" id="CHEBI:58223"/>
        <dbReference type="ChEBI" id="CHEBI:140575"/>
        <dbReference type="ChEBI" id="CHEBI:140576"/>
        <dbReference type="EC" id="2.4.2.42"/>
    </reaction>
</comment>
<evidence type="ECO:0000256" key="9">
    <source>
        <dbReference type="ARBA" id="ARBA00023180"/>
    </source>
</evidence>
<comment type="similarity">
    <text evidence="2">Belongs to the glycosyltransferase 8 family.</text>
</comment>
<keyword evidence="15" id="KW-1185">Reference proteome</keyword>
<dbReference type="AlphaFoldDB" id="A0AAN9B464"/>
<dbReference type="PANTHER" id="PTHR46012">
    <property type="entry name" value="IP22168P"/>
    <property type="match status" value="1"/>
</dbReference>
<keyword evidence="7" id="KW-1133">Transmembrane helix</keyword>
<dbReference type="InterPro" id="IPR002495">
    <property type="entry name" value="Glyco_trans_8"/>
</dbReference>
<dbReference type="EMBL" id="JBAMIC010000012">
    <property type="protein sequence ID" value="KAK7098518.1"/>
    <property type="molecule type" value="Genomic_DNA"/>
</dbReference>
<dbReference type="GO" id="GO:0016266">
    <property type="term" value="P:protein O-linked glycosylation via N-acetyl-galactosamine"/>
    <property type="evidence" value="ECO:0007669"/>
    <property type="project" value="TreeGrafter"/>
</dbReference>
<evidence type="ECO:0000256" key="11">
    <source>
        <dbReference type="ARBA" id="ARBA00038854"/>
    </source>
</evidence>
<keyword evidence="4" id="KW-0808">Transferase</keyword>
<keyword evidence="6" id="KW-0735">Signal-anchor</keyword>
<name>A0AAN9B464_9CAEN</name>
<keyword evidence="3" id="KW-0328">Glycosyltransferase</keyword>
<evidence type="ECO:0000256" key="6">
    <source>
        <dbReference type="ARBA" id="ARBA00022968"/>
    </source>
</evidence>
<dbReference type="EC" id="2.4.2.42" evidence="11"/>
<evidence type="ECO:0000256" key="2">
    <source>
        <dbReference type="ARBA" id="ARBA00006351"/>
    </source>
</evidence>
<sequence length="489" mass="56540">MKWKMLFRIGLTLVIVTAILLFYLNNRIDTETNRDKLRSGLVGSNYLAFREAQVHHEDQFYVNTGVQKLESNIVADTQVKRNQNNVVDAEMDVNGEEKGDGREGHAVVKSPGKDDSILEKKEDSVKPVPANQGRQEAKGSEAAWGLQPLHRRVGKETGSHTHKIHMAVVACGDRAEEVIVLLKSAVVMTTTTPLVLHIFAERELHTFFKQQLNFWPPEVLERVEYRIYDISFPASENQAEWKKLFKLCASQRLFLPSLLTDIDALIYVDTDILFVSPLDDLWSFFSRFSATQLVALAPEHEDPNVGWYNRFARHPYVPPMGVNSGVMLMNLTRLRTSTWLPSILKYFREYRLKITWGDQDLINIYFHDYPDELYQYSCEWNYRPDHCMYMSVCKPAEEKGAYVLHGCRRVMHNDKQPAFKAVYKAFKDYRFGEDLELVLLRKMKINLEEVKTTQCGKVPHIFLKQLEKFISEGQGRNHGHQNRQGVPAR</sequence>
<comment type="function">
    <text evidence="10">Glycosyltransferase which elongates the O-linked glucose attached to EGF-like repeats in the extracellular domain of Notch proteins by catalyzing the addition of xylose.</text>
</comment>
<accession>A0AAN9B464</accession>
<keyword evidence="5" id="KW-0812">Transmembrane</keyword>
<evidence type="ECO:0000256" key="10">
    <source>
        <dbReference type="ARBA" id="ARBA00037301"/>
    </source>
</evidence>
<dbReference type="GO" id="GO:0016020">
    <property type="term" value="C:membrane"/>
    <property type="evidence" value="ECO:0007669"/>
    <property type="project" value="UniProtKB-SubCell"/>
</dbReference>
<dbReference type="Gene3D" id="3.90.550.10">
    <property type="entry name" value="Spore Coat Polysaccharide Biosynthesis Protein SpsA, Chain A"/>
    <property type="match status" value="1"/>
</dbReference>
<dbReference type="Proteomes" id="UP001374579">
    <property type="component" value="Unassembled WGS sequence"/>
</dbReference>
<protein>
    <recommendedName>
        <fullName evidence="11">UDP-D-xylose:beta-D-glucoside alpha-1,3-D-xylosyltransferase</fullName>
        <ecNumber evidence="11">2.4.2.42</ecNumber>
    </recommendedName>
</protein>
<dbReference type="SUPFAM" id="SSF53448">
    <property type="entry name" value="Nucleotide-diphospho-sugar transferases"/>
    <property type="match status" value="1"/>
</dbReference>
<comment type="subcellular location">
    <subcellularLocation>
        <location evidence="1">Membrane</location>
        <topology evidence="1">Single-pass type II membrane protein</topology>
    </subcellularLocation>
</comment>
<feature type="region of interest" description="Disordered" evidence="13">
    <location>
        <begin position="94"/>
        <end position="141"/>
    </location>
</feature>
<keyword evidence="9" id="KW-0325">Glycoprotein</keyword>
<evidence type="ECO:0000256" key="13">
    <source>
        <dbReference type="SAM" id="MobiDB-lite"/>
    </source>
</evidence>
<evidence type="ECO:0000256" key="5">
    <source>
        <dbReference type="ARBA" id="ARBA00022692"/>
    </source>
</evidence>
<dbReference type="Pfam" id="PF01501">
    <property type="entry name" value="Glyco_transf_8"/>
    <property type="match status" value="1"/>
</dbReference>
<gene>
    <name evidence="14" type="ORF">V1264_002791</name>
</gene>
<evidence type="ECO:0000313" key="14">
    <source>
        <dbReference type="EMBL" id="KAK7098518.1"/>
    </source>
</evidence>
<dbReference type="InterPro" id="IPR029044">
    <property type="entry name" value="Nucleotide-diphossugar_trans"/>
</dbReference>
<evidence type="ECO:0000256" key="7">
    <source>
        <dbReference type="ARBA" id="ARBA00022989"/>
    </source>
</evidence>
<feature type="compositionally biased region" description="Basic and acidic residues" evidence="13">
    <location>
        <begin position="95"/>
        <end position="125"/>
    </location>
</feature>
<comment type="caution">
    <text evidence="14">The sequence shown here is derived from an EMBL/GenBank/DDBJ whole genome shotgun (WGS) entry which is preliminary data.</text>
</comment>
<evidence type="ECO:0000256" key="1">
    <source>
        <dbReference type="ARBA" id="ARBA00004606"/>
    </source>
</evidence>
<dbReference type="GO" id="GO:0140563">
    <property type="term" value="F:UDP-D-xylose:beta-D-glucoside alpha-1,3-D-xylosyltransferase activity"/>
    <property type="evidence" value="ECO:0007669"/>
    <property type="project" value="UniProtKB-EC"/>
</dbReference>
<evidence type="ECO:0000256" key="12">
    <source>
        <dbReference type="ARBA" id="ARBA00049181"/>
    </source>
</evidence>
<evidence type="ECO:0000256" key="4">
    <source>
        <dbReference type="ARBA" id="ARBA00022679"/>
    </source>
</evidence>
<dbReference type="InterPro" id="IPR051993">
    <property type="entry name" value="Glycosyltransferase_8"/>
</dbReference>
<organism evidence="14 15">
    <name type="scientific">Littorina saxatilis</name>
    <dbReference type="NCBI Taxonomy" id="31220"/>
    <lineage>
        <taxon>Eukaryota</taxon>
        <taxon>Metazoa</taxon>
        <taxon>Spiralia</taxon>
        <taxon>Lophotrochozoa</taxon>
        <taxon>Mollusca</taxon>
        <taxon>Gastropoda</taxon>
        <taxon>Caenogastropoda</taxon>
        <taxon>Littorinimorpha</taxon>
        <taxon>Littorinoidea</taxon>
        <taxon>Littorinidae</taxon>
        <taxon>Littorina</taxon>
    </lineage>
</organism>
<keyword evidence="8" id="KW-0472">Membrane</keyword>
<reference evidence="14 15" key="1">
    <citation type="submission" date="2024-02" db="EMBL/GenBank/DDBJ databases">
        <title>Chromosome-scale genome assembly of the rough periwinkle Littorina saxatilis.</title>
        <authorList>
            <person name="De Jode A."/>
            <person name="Faria R."/>
            <person name="Formenti G."/>
            <person name="Sims Y."/>
            <person name="Smith T.P."/>
            <person name="Tracey A."/>
            <person name="Wood J.M.D."/>
            <person name="Zagrodzka Z.B."/>
            <person name="Johannesson K."/>
            <person name="Butlin R.K."/>
            <person name="Leder E.H."/>
        </authorList>
    </citation>
    <scope>NUCLEOTIDE SEQUENCE [LARGE SCALE GENOMIC DNA]</scope>
    <source>
        <strain evidence="14">Snail1</strain>
        <tissue evidence="14">Muscle</tissue>
    </source>
</reference>
<dbReference type="PANTHER" id="PTHR46012:SF2">
    <property type="entry name" value="IP22168P"/>
    <property type="match status" value="1"/>
</dbReference>